<keyword evidence="9" id="KW-1185">Reference proteome</keyword>
<evidence type="ECO:0000256" key="3">
    <source>
        <dbReference type="ARBA" id="ARBA00022630"/>
    </source>
</evidence>
<dbReference type="AlphaFoldDB" id="A0A427XYZ3"/>
<feature type="compositionally biased region" description="Basic and acidic residues" evidence="6">
    <location>
        <begin position="490"/>
        <end position="501"/>
    </location>
</feature>
<evidence type="ECO:0000313" key="9">
    <source>
        <dbReference type="Proteomes" id="UP000279259"/>
    </source>
</evidence>
<evidence type="ECO:0000256" key="2">
    <source>
        <dbReference type="ARBA" id="ARBA00010989"/>
    </source>
</evidence>
<dbReference type="GO" id="GO:0008115">
    <property type="term" value="F:sarcosine oxidase activity"/>
    <property type="evidence" value="ECO:0007669"/>
    <property type="project" value="TreeGrafter"/>
</dbReference>
<comment type="cofactor">
    <cofactor evidence="1">
        <name>FAD</name>
        <dbReference type="ChEBI" id="CHEBI:57692"/>
    </cofactor>
</comment>
<organism evidence="8 9">
    <name type="scientific">Saitozyma podzolica</name>
    <dbReference type="NCBI Taxonomy" id="1890683"/>
    <lineage>
        <taxon>Eukaryota</taxon>
        <taxon>Fungi</taxon>
        <taxon>Dikarya</taxon>
        <taxon>Basidiomycota</taxon>
        <taxon>Agaricomycotina</taxon>
        <taxon>Tremellomycetes</taxon>
        <taxon>Tremellales</taxon>
        <taxon>Trimorphomycetaceae</taxon>
        <taxon>Saitozyma</taxon>
    </lineage>
</organism>
<evidence type="ECO:0000256" key="5">
    <source>
        <dbReference type="ARBA" id="ARBA00023002"/>
    </source>
</evidence>
<dbReference type="Gene3D" id="3.30.9.10">
    <property type="entry name" value="D-Amino Acid Oxidase, subunit A, domain 2"/>
    <property type="match status" value="2"/>
</dbReference>
<feature type="compositionally biased region" description="Polar residues" evidence="6">
    <location>
        <begin position="530"/>
        <end position="540"/>
    </location>
</feature>
<dbReference type="PANTHER" id="PTHR10961:SF26">
    <property type="entry name" value="L-SACCHAROPINE OXIDASE"/>
    <property type="match status" value="1"/>
</dbReference>
<dbReference type="STRING" id="1890683.A0A427XYZ3"/>
<dbReference type="EMBL" id="RSCD01000022">
    <property type="protein sequence ID" value="RSH84069.1"/>
    <property type="molecule type" value="Genomic_DNA"/>
</dbReference>
<comment type="similarity">
    <text evidence="2">Belongs to the MSOX/MTOX family.</text>
</comment>
<protein>
    <recommendedName>
        <fullName evidence="7">FAD dependent oxidoreductase domain-containing protein</fullName>
    </recommendedName>
</protein>
<dbReference type="Proteomes" id="UP000279259">
    <property type="component" value="Unassembled WGS sequence"/>
</dbReference>
<dbReference type="InterPro" id="IPR036188">
    <property type="entry name" value="FAD/NAD-bd_sf"/>
</dbReference>
<comment type="caution">
    <text evidence="8">The sequence shown here is derived from an EMBL/GenBank/DDBJ whole genome shotgun (WGS) entry which is preliminary data.</text>
</comment>
<keyword evidence="5" id="KW-0560">Oxidoreductase</keyword>
<evidence type="ECO:0000256" key="1">
    <source>
        <dbReference type="ARBA" id="ARBA00001974"/>
    </source>
</evidence>
<feature type="domain" description="FAD dependent oxidoreductase" evidence="7">
    <location>
        <begin position="8"/>
        <end position="387"/>
    </location>
</feature>
<dbReference type="GO" id="GO:0050660">
    <property type="term" value="F:flavin adenine dinucleotide binding"/>
    <property type="evidence" value="ECO:0007669"/>
    <property type="project" value="InterPro"/>
</dbReference>
<keyword evidence="3" id="KW-0285">Flavoprotein</keyword>
<dbReference type="InterPro" id="IPR006076">
    <property type="entry name" value="FAD-dep_OxRdtase"/>
</dbReference>
<feature type="compositionally biased region" description="Basic and acidic residues" evidence="6">
    <location>
        <begin position="509"/>
        <end position="529"/>
    </location>
</feature>
<keyword evidence="4" id="KW-0274">FAD</keyword>
<dbReference type="PANTHER" id="PTHR10961">
    <property type="entry name" value="PEROXISOMAL SARCOSINE OXIDASE"/>
    <property type="match status" value="1"/>
</dbReference>
<evidence type="ECO:0000256" key="6">
    <source>
        <dbReference type="SAM" id="MobiDB-lite"/>
    </source>
</evidence>
<evidence type="ECO:0000313" key="8">
    <source>
        <dbReference type="EMBL" id="RSH84069.1"/>
    </source>
</evidence>
<dbReference type="Pfam" id="PF01266">
    <property type="entry name" value="DAO"/>
    <property type="match status" value="1"/>
</dbReference>
<evidence type="ECO:0000259" key="7">
    <source>
        <dbReference type="Pfam" id="PF01266"/>
    </source>
</evidence>
<gene>
    <name evidence="8" type="ORF">EHS25_005314</name>
</gene>
<dbReference type="Gene3D" id="3.50.50.60">
    <property type="entry name" value="FAD/NAD(P)-binding domain"/>
    <property type="match status" value="1"/>
</dbReference>
<sequence length="540" mass="58759">MVAKSARILVVGGGGTMGSSTALHLARRGYTDIRVLDVYESPSANSAGNDLNKIAGTDSTGVWGELSIEAWDMWTSDPVFKPHGHAVGKLDLTSNDAREEELRGKYERIIAEGRGDTVEWLKDEEAILCKAPHLKGADIKGWRGLYCSSGGWVAARDALASVARSLRSYGVKTAFGTSGTFSSLLLSPDGSCTGVRCVDGTEWDADLVVFATGAWSPGLIDLEGQCESKCWVYAHVQLSPDEAERMRGVPTIYNDKLGFFMEPHTTSNILKLCNEFSGFTHLTPARPFGSNPSSSPLISVPRSHADHPTDTIPTSSLSDIRALIRTCLPHLRDRPIINQAMCWCTDMPDARWLLCEHPRWRNLVLATGDSGHTFKMLPVVGREVVDLIEGKVGVGSGFGSDPLPALLPETLARSVSMSTIGHRKAACSSCLALLPSRRVPWTRSSPHVPHRHMFSSRVLTSTRRPVLTLRAPLTSLPPQLPEARRELWKWRPGRGDPEHTGRGGPPPKDIADLPGWRHDDEEPSSKETETVSGVVSTEAA</sequence>
<reference evidence="8 9" key="1">
    <citation type="submission" date="2018-11" db="EMBL/GenBank/DDBJ databases">
        <title>Genome sequence of Saitozyma podzolica DSM 27192.</title>
        <authorList>
            <person name="Aliyu H."/>
            <person name="Gorte O."/>
            <person name="Ochsenreither K."/>
        </authorList>
    </citation>
    <scope>NUCLEOTIDE SEQUENCE [LARGE SCALE GENOMIC DNA]</scope>
    <source>
        <strain evidence="8 9">DSM 27192</strain>
    </source>
</reference>
<dbReference type="GO" id="GO:0051698">
    <property type="term" value="F:saccharopine oxidase activity"/>
    <property type="evidence" value="ECO:0007669"/>
    <property type="project" value="TreeGrafter"/>
</dbReference>
<name>A0A427XYZ3_9TREE</name>
<feature type="region of interest" description="Disordered" evidence="6">
    <location>
        <begin position="293"/>
        <end position="313"/>
    </location>
</feature>
<dbReference type="InterPro" id="IPR045170">
    <property type="entry name" value="MTOX"/>
</dbReference>
<feature type="region of interest" description="Disordered" evidence="6">
    <location>
        <begin position="490"/>
        <end position="540"/>
    </location>
</feature>
<proteinExistence type="inferred from homology"/>
<dbReference type="SUPFAM" id="SSF51905">
    <property type="entry name" value="FAD/NAD(P)-binding domain"/>
    <property type="match status" value="1"/>
</dbReference>
<accession>A0A427XYZ3</accession>
<evidence type="ECO:0000256" key="4">
    <source>
        <dbReference type="ARBA" id="ARBA00022827"/>
    </source>
</evidence>
<dbReference type="OrthoDB" id="2219495at2759"/>